<keyword evidence="1 4" id="KW-0479">Metal-binding</keyword>
<dbReference type="PANTHER" id="PTHR36971:SF3">
    <property type="entry name" value="C3H1-TYPE DOMAIN-CONTAINING PROTEIN"/>
    <property type="match status" value="1"/>
</dbReference>
<evidence type="ECO:0000313" key="7">
    <source>
        <dbReference type="Proteomes" id="UP000011713"/>
    </source>
</evidence>
<dbReference type="Gene3D" id="4.10.1000.10">
    <property type="entry name" value="Zinc finger, CCCH-type"/>
    <property type="match status" value="1"/>
</dbReference>
<reference evidence="6" key="2">
    <citation type="submission" date="2015-06" db="UniProtKB">
        <authorList>
            <consortium name="EnsemblProtists"/>
        </authorList>
    </citation>
    <scope>IDENTIFICATION</scope>
    <source>
        <strain evidence="6">Emoy2</strain>
    </source>
</reference>
<dbReference type="InterPro" id="IPR012340">
    <property type="entry name" value="NA-bd_OB-fold"/>
</dbReference>
<dbReference type="Proteomes" id="UP000011713">
    <property type="component" value="Unassembled WGS sequence"/>
</dbReference>
<dbReference type="VEuPathDB" id="FungiDB:HpaG807619"/>
<dbReference type="Gene3D" id="2.40.50.140">
    <property type="entry name" value="Nucleic acid-binding proteins"/>
    <property type="match status" value="1"/>
</dbReference>
<evidence type="ECO:0000256" key="2">
    <source>
        <dbReference type="ARBA" id="ARBA00022771"/>
    </source>
</evidence>
<dbReference type="InterPro" id="IPR000571">
    <property type="entry name" value="Znf_CCCH"/>
</dbReference>
<dbReference type="OMA" id="CKFWINS"/>
<evidence type="ECO:0000313" key="6">
    <source>
        <dbReference type="EnsemblProtists" id="HpaP807619"/>
    </source>
</evidence>
<feature type="domain" description="C3H1-type" evidence="5">
    <location>
        <begin position="210"/>
        <end position="238"/>
    </location>
</feature>
<dbReference type="SUPFAM" id="SSF90229">
    <property type="entry name" value="CCCH zinc finger"/>
    <property type="match status" value="1"/>
</dbReference>
<dbReference type="eggNOG" id="ENOG502QVWK">
    <property type="taxonomic scope" value="Eukaryota"/>
</dbReference>
<dbReference type="PANTHER" id="PTHR36971">
    <property type="entry name" value="UNNAMED PRODUCT"/>
    <property type="match status" value="1"/>
</dbReference>
<dbReference type="EnsemblProtists" id="HpaT807619">
    <property type="protein sequence ID" value="HpaP807619"/>
    <property type="gene ID" value="HpaG807619"/>
</dbReference>
<dbReference type="InterPro" id="IPR036855">
    <property type="entry name" value="Znf_CCCH_sf"/>
</dbReference>
<reference evidence="7" key="1">
    <citation type="journal article" date="2010" name="Science">
        <title>Signatures of adaptation to obligate biotrophy in the Hyaloperonospora arabidopsidis genome.</title>
        <authorList>
            <person name="Baxter L."/>
            <person name="Tripathy S."/>
            <person name="Ishaque N."/>
            <person name="Boot N."/>
            <person name="Cabral A."/>
            <person name="Kemen E."/>
            <person name="Thines M."/>
            <person name="Ah-Fong A."/>
            <person name="Anderson R."/>
            <person name="Badejoko W."/>
            <person name="Bittner-Eddy P."/>
            <person name="Boore J.L."/>
            <person name="Chibucos M.C."/>
            <person name="Coates M."/>
            <person name="Dehal P."/>
            <person name="Delehaunty K."/>
            <person name="Dong S."/>
            <person name="Downton P."/>
            <person name="Dumas B."/>
            <person name="Fabro G."/>
            <person name="Fronick C."/>
            <person name="Fuerstenberg S.I."/>
            <person name="Fulton L."/>
            <person name="Gaulin E."/>
            <person name="Govers F."/>
            <person name="Hughes L."/>
            <person name="Humphray S."/>
            <person name="Jiang R.H."/>
            <person name="Judelson H."/>
            <person name="Kamoun S."/>
            <person name="Kyung K."/>
            <person name="Meijer H."/>
            <person name="Minx P."/>
            <person name="Morris P."/>
            <person name="Nelson J."/>
            <person name="Phuntumart V."/>
            <person name="Qutob D."/>
            <person name="Rehmany A."/>
            <person name="Rougon-Cardoso A."/>
            <person name="Ryden P."/>
            <person name="Torto-Alalibo T."/>
            <person name="Studholme D."/>
            <person name="Wang Y."/>
            <person name="Win J."/>
            <person name="Wood J."/>
            <person name="Clifton S.W."/>
            <person name="Rogers J."/>
            <person name="Van den Ackerveken G."/>
            <person name="Jones J.D."/>
            <person name="McDowell J.M."/>
            <person name="Beynon J."/>
            <person name="Tyler B.M."/>
        </authorList>
    </citation>
    <scope>NUCLEOTIDE SEQUENCE [LARGE SCALE GENOMIC DNA]</scope>
    <source>
        <strain evidence="7">Emoy2</strain>
    </source>
</reference>
<name>M4BMI2_HYAAE</name>
<organism evidence="6 7">
    <name type="scientific">Hyaloperonospora arabidopsidis (strain Emoy2)</name>
    <name type="common">Downy mildew agent</name>
    <name type="synonym">Peronospora arabidopsidis</name>
    <dbReference type="NCBI Taxonomy" id="559515"/>
    <lineage>
        <taxon>Eukaryota</taxon>
        <taxon>Sar</taxon>
        <taxon>Stramenopiles</taxon>
        <taxon>Oomycota</taxon>
        <taxon>Peronosporomycetes</taxon>
        <taxon>Peronosporales</taxon>
        <taxon>Peronosporaceae</taxon>
        <taxon>Hyaloperonospora</taxon>
    </lineage>
</organism>
<dbReference type="AlphaFoldDB" id="M4BMI2"/>
<keyword evidence="7" id="KW-1185">Reference proteome</keyword>
<accession>M4BMI2</accession>
<evidence type="ECO:0000256" key="1">
    <source>
        <dbReference type="ARBA" id="ARBA00022723"/>
    </source>
</evidence>
<protein>
    <recommendedName>
        <fullName evidence="5">C3H1-type domain-containing protein</fullName>
    </recommendedName>
</protein>
<keyword evidence="2 4" id="KW-0863">Zinc-finger</keyword>
<evidence type="ECO:0000259" key="5">
    <source>
        <dbReference type="PROSITE" id="PS50103"/>
    </source>
</evidence>
<proteinExistence type="predicted"/>
<evidence type="ECO:0000256" key="3">
    <source>
        <dbReference type="ARBA" id="ARBA00022833"/>
    </source>
</evidence>
<dbReference type="HOGENOM" id="CLU_037177_0_0_1"/>
<sequence length="545" mass="62327">MWDGSLPLHHPTCSHSLDYKVLLDVTGHRSLVLSQYKLLTLNTGFIGPTEPLNLLLQTPFDDHQQLSTMKGQLMHHRRISRKCSFYDLASMTLGTDGQRERLEVILKIIDYKLSLDEVDAIRYRVKLGDIVRVRGFIERLKDKSSILVHARDITVVRAWKEANPGVSFLPLPSVAIDSSKQQSIDREKNEINAGSEAVSTCGEHTTIGSADKRVHCKFWINSNTCHLGDKCEFFHVSNTERKEERTKWLVDRLYLKRVRAHIDQDPLDPHGKIGKQQRAQVFVEWLVGTFGAPFLARGKGVVDIAGGRGNVSFELWNKRRLPCTLIEPRPIKLSKQQHKYLKKQKKARSQIGEAKTLLTESLVPQVTALFNMDTFLKKPEHVELINQASLLLGVHPDEATESIIDVAVQFNKPFAVVPCCVFGQKFPDRRLVDGSKVLSFDDLIEYLVAKHPKIEKTFLPFDGKNLVLFLRPPVARRTIQRLPLTREQCHVDGEIQAGTQDTRKRCCFPRFYTLLTTEESNFAIRTQTEPRYFRHFHFGGSLHRQ</sequence>
<dbReference type="EMBL" id="JH598420">
    <property type="status" value="NOT_ANNOTATED_CDS"/>
    <property type="molecule type" value="Genomic_DNA"/>
</dbReference>
<dbReference type="PROSITE" id="PS50103">
    <property type="entry name" value="ZF_C3H1"/>
    <property type="match status" value="1"/>
</dbReference>
<dbReference type="InParanoid" id="M4BMI2"/>
<dbReference type="GO" id="GO:0008270">
    <property type="term" value="F:zinc ion binding"/>
    <property type="evidence" value="ECO:0007669"/>
    <property type="project" value="UniProtKB-KW"/>
</dbReference>
<keyword evidence="3 4" id="KW-0862">Zinc</keyword>
<feature type="zinc finger region" description="C3H1-type" evidence="4">
    <location>
        <begin position="210"/>
        <end position="238"/>
    </location>
</feature>
<evidence type="ECO:0000256" key="4">
    <source>
        <dbReference type="PROSITE-ProRule" id="PRU00723"/>
    </source>
</evidence>